<comment type="caution">
    <text evidence="2">The sequence shown here is derived from an EMBL/GenBank/DDBJ whole genome shotgun (WGS) entry which is preliminary data.</text>
</comment>
<name>A0ABU3PHD0_9BURK</name>
<keyword evidence="1" id="KW-0732">Signal</keyword>
<protein>
    <submittedName>
        <fullName evidence="2">Uncharacterized protein</fullName>
    </submittedName>
</protein>
<evidence type="ECO:0000313" key="3">
    <source>
        <dbReference type="Proteomes" id="UP001246372"/>
    </source>
</evidence>
<dbReference type="EMBL" id="JAVXZY010000012">
    <property type="protein sequence ID" value="MDT9001969.1"/>
    <property type="molecule type" value="Genomic_DNA"/>
</dbReference>
<dbReference type="RefSeq" id="WP_315652855.1">
    <property type="nucleotide sequence ID" value="NZ_JAVXZY010000012.1"/>
</dbReference>
<accession>A0ABU3PHD0</accession>
<sequence length="279" mass="31311">MPRFPFKVCLPGLLVATSCTAFAELPAETPAQLEKVETTGEARIEREQKTVAQLLKARLAFDKYRALAPAAQFFVRLYPRRDPRDLADIALELRSRAGRQSLALDEQQRFEIDPAWAGLPDDAIVRSKLAEGRLAWHPDVRTPGLPPNTRRLGDLRLECHVDIYGADTLVRGIKLPAFYAARALTDVCARLKLYGHFADRPVFGITLVHGSRRKSLPYENLHGSLVAQDSPIFGLVDWAYWLRDRMYVVPLDDASWPDDTLLEFEDMDETALAADGGAR</sequence>
<gene>
    <name evidence="2" type="ORF">RQP53_22015</name>
</gene>
<dbReference type="Proteomes" id="UP001246372">
    <property type="component" value="Unassembled WGS sequence"/>
</dbReference>
<keyword evidence="3" id="KW-1185">Reference proteome</keyword>
<organism evidence="2 3">
    <name type="scientific">Roseateles aquae</name>
    <dbReference type="NCBI Taxonomy" id="3077235"/>
    <lineage>
        <taxon>Bacteria</taxon>
        <taxon>Pseudomonadati</taxon>
        <taxon>Pseudomonadota</taxon>
        <taxon>Betaproteobacteria</taxon>
        <taxon>Burkholderiales</taxon>
        <taxon>Sphaerotilaceae</taxon>
        <taxon>Roseateles</taxon>
    </lineage>
</organism>
<feature type="chain" id="PRO_5046353952" evidence="1">
    <location>
        <begin position="24"/>
        <end position="279"/>
    </location>
</feature>
<evidence type="ECO:0000313" key="2">
    <source>
        <dbReference type="EMBL" id="MDT9001969.1"/>
    </source>
</evidence>
<proteinExistence type="predicted"/>
<reference evidence="2" key="1">
    <citation type="submission" date="2023-09" db="EMBL/GenBank/DDBJ databases">
        <title>Paucibacter sp. APW11 Genome sequencing and assembly.</title>
        <authorList>
            <person name="Kim I."/>
        </authorList>
    </citation>
    <scope>NUCLEOTIDE SEQUENCE</scope>
    <source>
        <strain evidence="2">APW11</strain>
    </source>
</reference>
<feature type="signal peptide" evidence="1">
    <location>
        <begin position="1"/>
        <end position="23"/>
    </location>
</feature>
<dbReference type="PROSITE" id="PS51257">
    <property type="entry name" value="PROKAR_LIPOPROTEIN"/>
    <property type="match status" value="1"/>
</dbReference>
<evidence type="ECO:0000256" key="1">
    <source>
        <dbReference type="SAM" id="SignalP"/>
    </source>
</evidence>